<dbReference type="Pfam" id="PF08002">
    <property type="entry name" value="DUF1697"/>
    <property type="match status" value="1"/>
</dbReference>
<dbReference type="RefSeq" id="WP_106143448.1">
    <property type="nucleotide sequence ID" value="NZ_PVYX01000001.1"/>
</dbReference>
<accession>A0A2T0MFW1</accession>
<reference evidence="1 2" key="1">
    <citation type="submission" date="2018-03" db="EMBL/GenBank/DDBJ databases">
        <title>Genomic Encyclopedia of Archaeal and Bacterial Type Strains, Phase II (KMG-II): from individual species to whole genera.</title>
        <authorList>
            <person name="Goeker M."/>
        </authorList>
    </citation>
    <scope>NUCLEOTIDE SEQUENCE [LARGE SCALE GENOMIC DNA]</scope>
    <source>
        <strain evidence="1 2">DSM 25027</strain>
    </source>
</reference>
<gene>
    <name evidence="1" type="ORF">CLV81_0474</name>
</gene>
<protein>
    <submittedName>
        <fullName evidence="1">Uncharacterized protein (DUF1697 family)</fullName>
    </submittedName>
</protein>
<dbReference type="PIRSF" id="PIRSF008502">
    <property type="entry name" value="UCP008502"/>
    <property type="match status" value="1"/>
</dbReference>
<evidence type="ECO:0000313" key="2">
    <source>
        <dbReference type="Proteomes" id="UP000237640"/>
    </source>
</evidence>
<dbReference type="Proteomes" id="UP000237640">
    <property type="component" value="Unassembled WGS sequence"/>
</dbReference>
<name>A0A2T0MFW1_9FLAO</name>
<dbReference type="Gene3D" id="3.30.70.1260">
    <property type="entry name" value="bacterial protein sp0830 like"/>
    <property type="match status" value="1"/>
</dbReference>
<proteinExistence type="predicted"/>
<comment type="caution">
    <text evidence="1">The sequence shown here is derived from an EMBL/GenBank/DDBJ whole genome shotgun (WGS) entry which is preliminary data.</text>
</comment>
<dbReference type="Gene3D" id="3.30.70.1280">
    <property type="entry name" value="SP0830-like domains"/>
    <property type="match status" value="1"/>
</dbReference>
<dbReference type="PANTHER" id="PTHR36439">
    <property type="entry name" value="BLL4334 PROTEIN"/>
    <property type="match status" value="1"/>
</dbReference>
<sequence>MKKHIALLRGINVGGHKKIKMAELREVLSCNGFQEVQTYIQSGNIIFQTKSQTSLELAKKIKQLIEDKFGFQVPVLVITAGELRNLLDNNPFAEKPEKNLMFFTLLKTTPDSEKVSDFKKYQFENENFHFTENCVYLSFSDNYRNSKLNNNFIENKLGVEATTRNLKTMEKLQELLDS</sequence>
<dbReference type="SUPFAM" id="SSF160379">
    <property type="entry name" value="SP0830-like"/>
    <property type="match status" value="1"/>
</dbReference>
<dbReference type="PANTHER" id="PTHR36439:SF1">
    <property type="entry name" value="DUF1697 DOMAIN-CONTAINING PROTEIN"/>
    <property type="match status" value="1"/>
</dbReference>
<dbReference type="InterPro" id="IPR012545">
    <property type="entry name" value="DUF1697"/>
</dbReference>
<dbReference type="AlphaFoldDB" id="A0A2T0MFW1"/>
<dbReference type="EMBL" id="PVYX01000001">
    <property type="protein sequence ID" value="PRX56477.1"/>
    <property type="molecule type" value="Genomic_DNA"/>
</dbReference>
<organism evidence="1 2">
    <name type="scientific">Flagellimonas meridianipacifica</name>
    <dbReference type="NCBI Taxonomy" id="1080225"/>
    <lineage>
        <taxon>Bacteria</taxon>
        <taxon>Pseudomonadati</taxon>
        <taxon>Bacteroidota</taxon>
        <taxon>Flavobacteriia</taxon>
        <taxon>Flavobacteriales</taxon>
        <taxon>Flavobacteriaceae</taxon>
        <taxon>Flagellimonas</taxon>
    </lineage>
</organism>
<keyword evidence="2" id="KW-1185">Reference proteome</keyword>
<evidence type="ECO:0000313" key="1">
    <source>
        <dbReference type="EMBL" id="PRX56477.1"/>
    </source>
</evidence>
<dbReference type="OrthoDB" id="9806494at2"/>